<reference evidence="7" key="1">
    <citation type="submission" date="2020-07" db="EMBL/GenBank/DDBJ databases">
        <title>Huge and variable diversity of episymbiotic CPR bacteria and DPANN archaea in groundwater ecosystems.</title>
        <authorList>
            <person name="He C.Y."/>
            <person name="Keren R."/>
            <person name="Whittaker M."/>
            <person name="Farag I.F."/>
            <person name="Doudna J."/>
            <person name="Cate J.H.D."/>
            <person name="Banfield J.F."/>
        </authorList>
    </citation>
    <scope>NUCLEOTIDE SEQUENCE</scope>
    <source>
        <strain evidence="7">NC_groundwater_763_Ag_S-0.2um_68_21</strain>
    </source>
</reference>
<evidence type="ECO:0000256" key="2">
    <source>
        <dbReference type="ARBA" id="ARBA00022630"/>
    </source>
</evidence>
<dbReference type="EMBL" id="JACPUR010000038">
    <property type="protein sequence ID" value="MBI3129224.1"/>
    <property type="molecule type" value="Genomic_DNA"/>
</dbReference>
<name>A0A932I0N8_UNCTE</name>
<dbReference type="CDD" id="cd02932">
    <property type="entry name" value="OYE_YqiM_FMN"/>
    <property type="match status" value="1"/>
</dbReference>
<keyword evidence="3" id="KW-0288">FMN</keyword>
<dbReference type="Gene3D" id="3.20.20.70">
    <property type="entry name" value="Aldolase class I"/>
    <property type="match status" value="1"/>
</dbReference>
<dbReference type="AlphaFoldDB" id="A0A932I0N8"/>
<evidence type="ECO:0000256" key="4">
    <source>
        <dbReference type="ARBA" id="ARBA00022857"/>
    </source>
</evidence>
<comment type="cofactor">
    <cofactor evidence="1">
        <name>FMN</name>
        <dbReference type="ChEBI" id="CHEBI:58210"/>
    </cofactor>
</comment>
<evidence type="ECO:0000256" key="3">
    <source>
        <dbReference type="ARBA" id="ARBA00022643"/>
    </source>
</evidence>
<gene>
    <name evidence="7" type="ORF">HYZ11_16575</name>
</gene>
<evidence type="ECO:0000256" key="1">
    <source>
        <dbReference type="ARBA" id="ARBA00001917"/>
    </source>
</evidence>
<sequence length="355" mass="39116">MPHLFDKLPVRGATLRNRIAVSPMCQYSSVEGKATDWHLVHLGSRAVGGAGLVMVEATGVERRGRITHGCMGIWSEEHVEPLARIARFVKEHKAVAAIQLAHAGRKASQARTWEGGHFLSKEEGAWEIVGPSPIPFGENAPVPKPLSVEEIRSVQKAFGEAARRAKEAGFEWLEIHGGHGYLIHSFHSPLSNQRADAYGGSFENRIRFTVETVREVRAAWPDDRPLGIRLSCTDFMEGGWTLPETIELARTLKDEGVDLIDCSGGGGTPKAKIPAGPGYMVEFSREVRRAAGVLTGTVGMITQPWQADQIVRNGEADVVFIAREMLRDPYWPQRAAASLGHKEWAYVPDPYHRAH</sequence>
<protein>
    <submittedName>
        <fullName evidence="7">NADH:flavin oxidoreductase/NADH oxidase</fullName>
    </submittedName>
</protein>
<comment type="caution">
    <text evidence="7">The sequence shown here is derived from an EMBL/GenBank/DDBJ whole genome shotgun (WGS) entry which is preliminary data.</text>
</comment>
<dbReference type="PANTHER" id="PTHR43303">
    <property type="entry name" value="NADPH DEHYDROGENASE C23G7.10C-RELATED"/>
    <property type="match status" value="1"/>
</dbReference>
<keyword evidence="2" id="KW-0285">Flavoprotein</keyword>
<dbReference type="InterPro" id="IPR044152">
    <property type="entry name" value="YqjM-like"/>
</dbReference>
<dbReference type="GO" id="GO:0010181">
    <property type="term" value="F:FMN binding"/>
    <property type="evidence" value="ECO:0007669"/>
    <property type="project" value="InterPro"/>
</dbReference>
<evidence type="ECO:0000256" key="5">
    <source>
        <dbReference type="ARBA" id="ARBA00023002"/>
    </source>
</evidence>
<evidence type="ECO:0000259" key="6">
    <source>
        <dbReference type="Pfam" id="PF00724"/>
    </source>
</evidence>
<dbReference type="PANTHER" id="PTHR43303:SF4">
    <property type="entry name" value="NADPH DEHYDROGENASE C23G7.10C-RELATED"/>
    <property type="match status" value="1"/>
</dbReference>
<dbReference type="GO" id="GO:0050661">
    <property type="term" value="F:NADP binding"/>
    <property type="evidence" value="ECO:0007669"/>
    <property type="project" value="InterPro"/>
</dbReference>
<keyword evidence="4" id="KW-0521">NADP</keyword>
<proteinExistence type="predicted"/>
<organism evidence="7 8">
    <name type="scientific">Tectimicrobiota bacterium</name>
    <dbReference type="NCBI Taxonomy" id="2528274"/>
    <lineage>
        <taxon>Bacteria</taxon>
        <taxon>Pseudomonadati</taxon>
        <taxon>Nitrospinota/Tectimicrobiota group</taxon>
        <taxon>Candidatus Tectimicrobiota</taxon>
    </lineage>
</organism>
<dbReference type="InterPro" id="IPR001155">
    <property type="entry name" value="OxRdtase_FMN_N"/>
</dbReference>
<dbReference type="GO" id="GO:0003959">
    <property type="term" value="F:NADPH dehydrogenase activity"/>
    <property type="evidence" value="ECO:0007669"/>
    <property type="project" value="InterPro"/>
</dbReference>
<accession>A0A932I0N8</accession>
<dbReference type="Pfam" id="PF00724">
    <property type="entry name" value="Oxidored_FMN"/>
    <property type="match status" value="1"/>
</dbReference>
<evidence type="ECO:0000313" key="7">
    <source>
        <dbReference type="EMBL" id="MBI3129224.1"/>
    </source>
</evidence>
<dbReference type="Proteomes" id="UP000782312">
    <property type="component" value="Unassembled WGS sequence"/>
</dbReference>
<feature type="domain" description="NADH:flavin oxidoreductase/NADH oxidase N-terminal" evidence="6">
    <location>
        <begin position="4"/>
        <end position="338"/>
    </location>
</feature>
<dbReference type="InterPro" id="IPR013785">
    <property type="entry name" value="Aldolase_TIM"/>
</dbReference>
<dbReference type="SUPFAM" id="SSF51395">
    <property type="entry name" value="FMN-linked oxidoreductases"/>
    <property type="match status" value="1"/>
</dbReference>
<evidence type="ECO:0000313" key="8">
    <source>
        <dbReference type="Proteomes" id="UP000782312"/>
    </source>
</evidence>
<keyword evidence="5" id="KW-0560">Oxidoreductase</keyword>